<dbReference type="Proteomes" id="UP000565441">
    <property type="component" value="Unassembled WGS sequence"/>
</dbReference>
<evidence type="ECO:0000313" key="3">
    <source>
        <dbReference type="EMBL" id="KAF5377910.1"/>
    </source>
</evidence>
<evidence type="ECO:0000256" key="1">
    <source>
        <dbReference type="SAM" id="MobiDB-lite"/>
    </source>
</evidence>
<evidence type="ECO:0000256" key="2">
    <source>
        <dbReference type="SAM" id="Phobius"/>
    </source>
</evidence>
<protein>
    <submittedName>
        <fullName evidence="3">Uncharacterized protein</fullName>
    </submittedName>
</protein>
<feature type="transmembrane region" description="Helical" evidence="2">
    <location>
        <begin position="342"/>
        <end position="364"/>
    </location>
</feature>
<keyword evidence="2" id="KW-0812">Transmembrane</keyword>
<reference evidence="3 4" key="1">
    <citation type="journal article" date="2020" name="ISME J.">
        <title>Uncovering the hidden diversity of litter-decomposition mechanisms in mushroom-forming fungi.</title>
        <authorList>
            <person name="Floudas D."/>
            <person name="Bentzer J."/>
            <person name="Ahren D."/>
            <person name="Johansson T."/>
            <person name="Persson P."/>
            <person name="Tunlid A."/>
        </authorList>
    </citation>
    <scope>NUCLEOTIDE SEQUENCE [LARGE SCALE GENOMIC DNA]</scope>
    <source>
        <strain evidence="3 4">CBS 661.87</strain>
    </source>
</reference>
<name>A0A8H5H7N4_9AGAR</name>
<feature type="transmembrane region" description="Helical" evidence="2">
    <location>
        <begin position="267"/>
        <end position="288"/>
    </location>
</feature>
<dbReference type="AlphaFoldDB" id="A0A8H5H7N4"/>
<sequence>MFTWTQCAGLLRLHPPPLSTLEAKWLVSYTNLPTTRFPPVASLSPSEKQRGSLYTDAFDKLANNSHTPNAILKAYERFKKRIEKLDIELGKFSKECRQLGRSYALIIAVRDLREKLNNMLSAFQENHTDTQGLASKHLNDLMAAAASPSMISTWLKGVADAYEQFCERLNEFREHTEECTKVKSVVQRFECDLKYRASCLKAYNGSHYFSYINMRLFIHDLMDDMGGDLDEISTAFNFFNTYGAPAMQYEQKRDTENVHNMSTVATFFSAVAATTIGAALNALMAAAWRRTTFGTRGRRTPLWVTIWIHASAPVFLVVSIACFSAGLVLFSYGSQQKEFTPIVTLVATIVTSLGSVTVATWIAYDRDQTDAPFRTCPSYPLSNEVLGFYFRSSISVVSSQASFAITDFIFGRRLGRADTLVEPLDLEGQHHVGAQEYITELDDEQRPATKLQKRWTGSAQAVAFETLVSKEFWKSTTRGRPRTTSSSPGPEPKSSERNMSPESSISVPEGSVGLTYQAIRTTDDGVIQDLEYSPDGKLLATTNYDESHTQSRTVCYVIEVNVLSIAPQCHFKQIVEQHIYNLQTLAQGKKQAICMVNRGFHFTFRCELNDFRRARDGTKLLARLDHQIDILDPQCKQLYPTINRPHRIESAAWCKSNGEELLSVERNVSVFKLSLAGQILAKYSFDNLLLRNVAVVPGSQLLLTIGRVMLPNKELLPNISRAEKQIICRNPLLNDVRHVTAAVKLSSADEGTTFDVLLGHKNKVCPILEKRDRLHIVAAPHRTTHLEA</sequence>
<evidence type="ECO:0000313" key="4">
    <source>
        <dbReference type="Proteomes" id="UP000565441"/>
    </source>
</evidence>
<organism evidence="3 4">
    <name type="scientific">Tricholomella constricta</name>
    <dbReference type="NCBI Taxonomy" id="117010"/>
    <lineage>
        <taxon>Eukaryota</taxon>
        <taxon>Fungi</taxon>
        <taxon>Dikarya</taxon>
        <taxon>Basidiomycota</taxon>
        <taxon>Agaricomycotina</taxon>
        <taxon>Agaricomycetes</taxon>
        <taxon>Agaricomycetidae</taxon>
        <taxon>Agaricales</taxon>
        <taxon>Tricholomatineae</taxon>
        <taxon>Lyophyllaceae</taxon>
        <taxon>Tricholomella</taxon>
    </lineage>
</organism>
<keyword evidence="4" id="KW-1185">Reference proteome</keyword>
<feature type="transmembrane region" description="Helical" evidence="2">
    <location>
        <begin position="300"/>
        <end position="330"/>
    </location>
</feature>
<feature type="compositionally biased region" description="Low complexity" evidence="1">
    <location>
        <begin position="475"/>
        <end position="488"/>
    </location>
</feature>
<accession>A0A8H5H7N4</accession>
<dbReference type="SUPFAM" id="SSF50960">
    <property type="entry name" value="TolB, C-terminal domain"/>
    <property type="match status" value="1"/>
</dbReference>
<proteinExistence type="predicted"/>
<dbReference type="EMBL" id="JAACJP010000022">
    <property type="protein sequence ID" value="KAF5377910.1"/>
    <property type="molecule type" value="Genomic_DNA"/>
</dbReference>
<comment type="caution">
    <text evidence="3">The sequence shown here is derived from an EMBL/GenBank/DDBJ whole genome shotgun (WGS) entry which is preliminary data.</text>
</comment>
<feature type="compositionally biased region" description="Polar residues" evidence="1">
    <location>
        <begin position="497"/>
        <end position="506"/>
    </location>
</feature>
<keyword evidence="2" id="KW-1133">Transmembrane helix</keyword>
<gene>
    <name evidence="3" type="ORF">D9615_006793</name>
</gene>
<dbReference type="OrthoDB" id="972532at2759"/>
<keyword evidence="2" id="KW-0472">Membrane</keyword>
<feature type="region of interest" description="Disordered" evidence="1">
    <location>
        <begin position="474"/>
        <end position="508"/>
    </location>
</feature>